<reference evidence="5" key="1">
    <citation type="submission" date="2022-04" db="EMBL/GenBank/DDBJ databases">
        <title>Hymenobacter sp. isolated from the air.</title>
        <authorList>
            <person name="Won M."/>
            <person name="Lee C.-M."/>
            <person name="Woen H.-Y."/>
            <person name="Kwon S.-W."/>
        </authorList>
    </citation>
    <scope>NUCLEOTIDE SEQUENCE</scope>
    <source>
        <strain evidence="5">5420S-77</strain>
    </source>
</reference>
<keyword evidence="2" id="KW-0238">DNA-binding</keyword>
<evidence type="ECO:0000313" key="6">
    <source>
        <dbReference type="Proteomes" id="UP000830401"/>
    </source>
</evidence>
<dbReference type="Pfam" id="PF12833">
    <property type="entry name" value="HTH_18"/>
    <property type="match status" value="1"/>
</dbReference>
<dbReference type="InterPro" id="IPR050204">
    <property type="entry name" value="AraC_XylS_family_regulators"/>
</dbReference>
<evidence type="ECO:0000259" key="4">
    <source>
        <dbReference type="PROSITE" id="PS01124"/>
    </source>
</evidence>
<dbReference type="Proteomes" id="UP000830401">
    <property type="component" value="Chromosome"/>
</dbReference>
<keyword evidence="6" id="KW-1185">Reference proteome</keyword>
<organism evidence="5 6">
    <name type="scientific">Hymenobacter volaticus</name>
    <dbReference type="NCBI Taxonomy" id="2932254"/>
    <lineage>
        <taxon>Bacteria</taxon>
        <taxon>Pseudomonadati</taxon>
        <taxon>Bacteroidota</taxon>
        <taxon>Cytophagia</taxon>
        <taxon>Cytophagales</taxon>
        <taxon>Hymenobacteraceae</taxon>
        <taxon>Hymenobacter</taxon>
    </lineage>
</organism>
<dbReference type="Gene3D" id="1.10.10.60">
    <property type="entry name" value="Homeodomain-like"/>
    <property type="match status" value="1"/>
</dbReference>
<feature type="domain" description="HTH araC/xylS-type" evidence="4">
    <location>
        <begin position="1"/>
        <end position="81"/>
    </location>
</feature>
<evidence type="ECO:0000256" key="2">
    <source>
        <dbReference type="ARBA" id="ARBA00023125"/>
    </source>
</evidence>
<dbReference type="PROSITE" id="PS01124">
    <property type="entry name" value="HTH_ARAC_FAMILY_2"/>
    <property type="match status" value="1"/>
</dbReference>
<evidence type="ECO:0000256" key="3">
    <source>
        <dbReference type="ARBA" id="ARBA00023163"/>
    </source>
</evidence>
<dbReference type="PANTHER" id="PTHR46796:SF13">
    <property type="entry name" value="HTH-TYPE TRANSCRIPTIONAL ACTIVATOR RHAS"/>
    <property type="match status" value="1"/>
</dbReference>
<protein>
    <submittedName>
        <fullName evidence="5">Helix-turn-helix domain-containing protein</fullName>
    </submittedName>
</protein>
<evidence type="ECO:0000256" key="1">
    <source>
        <dbReference type="ARBA" id="ARBA00023015"/>
    </source>
</evidence>
<name>A0ABY4GAV7_9BACT</name>
<gene>
    <name evidence="5" type="ORF">MUN86_09400</name>
</gene>
<dbReference type="EMBL" id="CP095061">
    <property type="protein sequence ID" value="UOQ68039.1"/>
    <property type="molecule type" value="Genomic_DNA"/>
</dbReference>
<sequence length="94" mass="11353">MQESLHMSERSFQRKFKQHVGIPPKLFSRICRFQVSLNQLRNHQYHKLSDVAFENDYADQSHYIRSFQEFAGCSPYQYQRQVNELVENFPLIIQ</sequence>
<dbReference type="SMART" id="SM00342">
    <property type="entry name" value="HTH_ARAC"/>
    <property type="match status" value="1"/>
</dbReference>
<dbReference type="RefSeq" id="WP_245124550.1">
    <property type="nucleotide sequence ID" value="NZ_CP095061.1"/>
</dbReference>
<keyword evidence="3" id="KW-0804">Transcription</keyword>
<accession>A0ABY4GAV7</accession>
<dbReference type="PANTHER" id="PTHR46796">
    <property type="entry name" value="HTH-TYPE TRANSCRIPTIONAL ACTIVATOR RHAS-RELATED"/>
    <property type="match status" value="1"/>
</dbReference>
<dbReference type="SUPFAM" id="SSF46689">
    <property type="entry name" value="Homeodomain-like"/>
    <property type="match status" value="1"/>
</dbReference>
<dbReference type="InterPro" id="IPR009057">
    <property type="entry name" value="Homeodomain-like_sf"/>
</dbReference>
<evidence type="ECO:0000313" key="5">
    <source>
        <dbReference type="EMBL" id="UOQ68039.1"/>
    </source>
</evidence>
<dbReference type="InterPro" id="IPR018060">
    <property type="entry name" value="HTH_AraC"/>
</dbReference>
<proteinExistence type="predicted"/>
<keyword evidence="1" id="KW-0805">Transcription regulation</keyword>